<dbReference type="AlphaFoldDB" id="A0A251UH99"/>
<evidence type="ECO:0000256" key="1">
    <source>
        <dbReference type="ARBA" id="ARBA00004141"/>
    </source>
</evidence>
<dbReference type="GO" id="GO:0005375">
    <property type="term" value="F:copper ion transmembrane transporter activity"/>
    <property type="evidence" value="ECO:0000318"/>
    <property type="project" value="GO_Central"/>
</dbReference>
<comment type="subcellular location">
    <subcellularLocation>
        <location evidence="1 7">Membrane</location>
        <topology evidence="1 7">Multi-pass membrane protein</topology>
    </subcellularLocation>
</comment>
<accession>A0A251UH99</accession>
<evidence type="ECO:0000256" key="5">
    <source>
        <dbReference type="ARBA" id="ARBA00022989"/>
    </source>
</evidence>
<dbReference type="EMBL" id="MNCJ02000321">
    <property type="protein sequence ID" value="KAF5801508.1"/>
    <property type="molecule type" value="Genomic_DNA"/>
</dbReference>
<keyword evidence="10" id="KW-1185">Reference proteome</keyword>
<evidence type="ECO:0000313" key="9">
    <source>
        <dbReference type="EMBL" id="OTG22474.1"/>
    </source>
</evidence>
<gene>
    <name evidence="9" type="ORF">HannXRQ_Chr06g0171901</name>
    <name evidence="8" type="ORF">HanXRQr2_Chr06g0248881</name>
</gene>
<evidence type="ECO:0000313" key="8">
    <source>
        <dbReference type="EMBL" id="KAF5801508.1"/>
    </source>
</evidence>
<dbReference type="PANTHER" id="PTHR12483">
    <property type="entry name" value="SOLUTE CARRIER FAMILY 31 COPPER TRANSPORTERS"/>
    <property type="match status" value="1"/>
</dbReference>
<dbReference type="GO" id="GO:0005886">
    <property type="term" value="C:plasma membrane"/>
    <property type="evidence" value="ECO:0000318"/>
    <property type="project" value="GO_Central"/>
</dbReference>
<protein>
    <recommendedName>
        <fullName evidence="7">Copper transport protein</fullName>
    </recommendedName>
</protein>
<comment type="similarity">
    <text evidence="2 7">Belongs to the copper transporter (Ctr) (TC 1.A.56) family. SLC31A subfamily.</text>
</comment>
<evidence type="ECO:0000256" key="3">
    <source>
        <dbReference type="ARBA" id="ARBA00022692"/>
    </source>
</evidence>
<keyword evidence="6 7" id="KW-0472">Membrane</keyword>
<keyword evidence="5 7" id="KW-1133">Transmembrane helix</keyword>
<dbReference type="Gramene" id="mRNA:HanXRQr2_Chr06g0248881">
    <property type="protein sequence ID" value="CDS:HanXRQr2_Chr06g0248881.1"/>
    <property type="gene ID" value="HanXRQr2_Chr06g0248881"/>
</dbReference>
<keyword evidence="7" id="KW-0186">Copper</keyword>
<sequence>MHMTFYWRRNVTLLFSSWQTDSWISYTLTLLTCFIFSILYQYMEDHHLRFKLLSTSAASTTTNGTTVDTTPLLSKKIFTVGVVVGG</sequence>
<keyword evidence="4 7" id="KW-0187">Copper transport</keyword>
<organism evidence="9 10">
    <name type="scientific">Helianthus annuus</name>
    <name type="common">Common sunflower</name>
    <dbReference type="NCBI Taxonomy" id="4232"/>
    <lineage>
        <taxon>Eukaryota</taxon>
        <taxon>Viridiplantae</taxon>
        <taxon>Streptophyta</taxon>
        <taxon>Embryophyta</taxon>
        <taxon>Tracheophyta</taxon>
        <taxon>Spermatophyta</taxon>
        <taxon>Magnoliopsida</taxon>
        <taxon>eudicotyledons</taxon>
        <taxon>Gunneridae</taxon>
        <taxon>Pentapetalae</taxon>
        <taxon>asterids</taxon>
        <taxon>campanulids</taxon>
        <taxon>Asterales</taxon>
        <taxon>Asteraceae</taxon>
        <taxon>Asteroideae</taxon>
        <taxon>Heliantheae alliance</taxon>
        <taxon>Heliantheae</taxon>
        <taxon>Helianthus</taxon>
    </lineage>
</organism>
<keyword evidence="7" id="KW-0406">Ion transport</keyword>
<keyword evidence="7" id="KW-0813">Transport</keyword>
<reference evidence="8" key="3">
    <citation type="submission" date="2020-06" db="EMBL/GenBank/DDBJ databases">
        <title>Helianthus annuus Genome sequencing and assembly Release 2.</title>
        <authorList>
            <person name="Gouzy J."/>
            <person name="Langlade N."/>
            <person name="Munos S."/>
        </authorList>
    </citation>
    <scope>NUCLEOTIDE SEQUENCE</scope>
    <source>
        <tissue evidence="8">Leaves</tissue>
    </source>
</reference>
<keyword evidence="3 7" id="KW-0812">Transmembrane</keyword>
<dbReference type="InterPro" id="IPR007274">
    <property type="entry name" value="Cop_transporter"/>
</dbReference>
<evidence type="ECO:0000256" key="4">
    <source>
        <dbReference type="ARBA" id="ARBA00022796"/>
    </source>
</evidence>
<proteinExistence type="inferred from homology"/>
<dbReference type="Pfam" id="PF04145">
    <property type="entry name" value="Ctr"/>
    <property type="match status" value="1"/>
</dbReference>
<name>A0A251UH99_HELAN</name>
<dbReference type="Proteomes" id="UP000215914">
    <property type="component" value="Chromosome 6"/>
</dbReference>
<feature type="transmembrane region" description="Helical" evidence="7">
    <location>
        <begin position="23"/>
        <end position="43"/>
    </location>
</feature>
<evidence type="ECO:0000256" key="7">
    <source>
        <dbReference type="RuleBase" id="RU367022"/>
    </source>
</evidence>
<evidence type="ECO:0000256" key="6">
    <source>
        <dbReference type="ARBA" id="ARBA00023136"/>
    </source>
</evidence>
<dbReference type="EMBL" id="CM007895">
    <property type="protein sequence ID" value="OTG22474.1"/>
    <property type="molecule type" value="Genomic_DNA"/>
</dbReference>
<evidence type="ECO:0000256" key="2">
    <source>
        <dbReference type="ARBA" id="ARBA00006921"/>
    </source>
</evidence>
<reference evidence="9" key="2">
    <citation type="submission" date="2017-02" db="EMBL/GenBank/DDBJ databases">
        <title>Sunflower complete genome.</title>
        <authorList>
            <person name="Langlade N."/>
            <person name="Munos S."/>
        </authorList>
    </citation>
    <scope>NUCLEOTIDE SEQUENCE [LARGE SCALE GENOMIC DNA]</scope>
    <source>
        <tissue evidence="9">Leaves</tissue>
    </source>
</reference>
<dbReference type="PANTHER" id="PTHR12483:SF27">
    <property type="entry name" value="COPPER TRANSPORT PROTEIN CTR1"/>
    <property type="match status" value="1"/>
</dbReference>
<reference evidence="8 10" key="1">
    <citation type="journal article" date="2017" name="Nature">
        <title>The sunflower genome provides insights into oil metabolism, flowering and Asterid evolution.</title>
        <authorList>
            <person name="Badouin H."/>
            <person name="Gouzy J."/>
            <person name="Grassa C.J."/>
            <person name="Murat F."/>
            <person name="Staton S.E."/>
            <person name="Cottret L."/>
            <person name="Lelandais-Briere C."/>
            <person name="Owens G.L."/>
            <person name="Carrere S."/>
            <person name="Mayjonade B."/>
            <person name="Legrand L."/>
            <person name="Gill N."/>
            <person name="Kane N.C."/>
            <person name="Bowers J.E."/>
            <person name="Hubner S."/>
            <person name="Bellec A."/>
            <person name="Berard A."/>
            <person name="Berges H."/>
            <person name="Blanchet N."/>
            <person name="Boniface M.C."/>
            <person name="Brunel D."/>
            <person name="Catrice O."/>
            <person name="Chaidir N."/>
            <person name="Claudel C."/>
            <person name="Donnadieu C."/>
            <person name="Faraut T."/>
            <person name="Fievet G."/>
            <person name="Helmstetter N."/>
            <person name="King M."/>
            <person name="Knapp S.J."/>
            <person name="Lai Z."/>
            <person name="Le Paslier M.C."/>
            <person name="Lippi Y."/>
            <person name="Lorenzon L."/>
            <person name="Mandel J.R."/>
            <person name="Marage G."/>
            <person name="Marchand G."/>
            <person name="Marquand E."/>
            <person name="Bret-Mestries E."/>
            <person name="Morien E."/>
            <person name="Nambeesan S."/>
            <person name="Nguyen T."/>
            <person name="Pegot-Espagnet P."/>
            <person name="Pouilly N."/>
            <person name="Raftis F."/>
            <person name="Sallet E."/>
            <person name="Schiex T."/>
            <person name="Thomas J."/>
            <person name="Vandecasteele C."/>
            <person name="Vares D."/>
            <person name="Vear F."/>
            <person name="Vautrin S."/>
            <person name="Crespi M."/>
            <person name="Mangin B."/>
            <person name="Burke J.M."/>
            <person name="Salse J."/>
            <person name="Munos S."/>
            <person name="Vincourt P."/>
            <person name="Rieseberg L.H."/>
            <person name="Langlade N.B."/>
        </authorList>
    </citation>
    <scope>NUCLEOTIDE SEQUENCE [LARGE SCALE GENOMIC DNA]</scope>
    <source>
        <strain evidence="10">cv. SF193</strain>
        <tissue evidence="8">Leaves</tissue>
    </source>
</reference>
<evidence type="ECO:0000313" key="10">
    <source>
        <dbReference type="Proteomes" id="UP000215914"/>
    </source>
</evidence>
<dbReference type="InParanoid" id="A0A251UH99"/>